<dbReference type="EMBL" id="AZQP01000007">
    <property type="protein sequence ID" value="EYE89241.1"/>
    <property type="molecule type" value="Genomic_DNA"/>
</dbReference>
<accession>A0A017RXC4</accession>
<dbReference type="AlphaFoldDB" id="A0A017RXC4"/>
<evidence type="ECO:0000313" key="1">
    <source>
        <dbReference type="EMBL" id="EYE89241.1"/>
    </source>
</evidence>
<dbReference type="Proteomes" id="UP000019681">
    <property type="component" value="Unassembled WGS sequence"/>
</dbReference>
<evidence type="ECO:0000313" key="2">
    <source>
        <dbReference type="Proteomes" id="UP000019681"/>
    </source>
</evidence>
<comment type="caution">
    <text evidence="1">The sequence shown here is derived from an EMBL/GenBank/DDBJ whole genome shotgun (WGS) entry which is preliminary data.</text>
</comment>
<protein>
    <submittedName>
        <fullName evidence="1">Uncharacterized protein</fullName>
    </submittedName>
</protein>
<keyword evidence="2" id="KW-1185">Reference proteome</keyword>
<name>A0A017RXC4_9CLOT</name>
<reference evidence="1 2" key="1">
    <citation type="journal article" date="2014" name="Genome Announc.">
        <title>Draft Genome Sequence of Fervidicella metallireducens Strain AeBT, an Iron-Reducing Thermoanaerobe from the Great Artesian Basin.</title>
        <authorList>
            <person name="Patel B.K."/>
        </authorList>
    </citation>
    <scope>NUCLEOTIDE SEQUENCE [LARGE SCALE GENOMIC DNA]</scope>
    <source>
        <strain evidence="1 2">AeB</strain>
    </source>
</reference>
<proteinExistence type="predicted"/>
<organism evidence="1 2">
    <name type="scientific">Fervidicella metallireducens AeB</name>
    <dbReference type="NCBI Taxonomy" id="1403537"/>
    <lineage>
        <taxon>Bacteria</taxon>
        <taxon>Bacillati</taxon>
        <taxon>Bacillota</taxon>
        <taxon>Clostridia</taxon>
        <taxon>Eubacteriales</taxon>
        <taxon>Clostridiaceae</taxon>
        <taxon>Fervidicella</taxon>
    </lineage>
</organism>
<sequence length="36" mass="4201">MQKIKNKIPEGDTKVSPFYYEILSLIGLKKYNNVNN</sequence>
<gene>
    <name evidence="1" type="ORF">Q428_03565</name>
</gene>